<evidence type="ECO:0000313" key="5">
    <source>
        <dbReference type="EMBL" id="OLN23047.1"/>
    </source>
</evidence>
<organism evidence="5 6">
    <name type="scientific">Domibacillus antri</name>
    <dbReference type="NCBI Taxonomy" id="1714264"/>
    <lineage>
        <taxon>Bacteria</taxon>
        <taxon>Bacillati</taxon>
        <taxon>Bacillota</taxon>
        <taxon>Bacilli</taxon>
        <taxon>Bacillales</taxon>
        <taxon>Bacillaceae</taxon>
        <taxon>Domibacillus</taxon>
    </lineage>
</organism>
<keyword evidence="1" id="KW-0805">Transcription regulation</keyword>
<dbReference type="AlphaFoldDB" id="A0A1Q8Q6S6"/>
<dbReference type="Gene3D" id="1.20.120.530">
    <property type="entry name" value="GntR ligand-binding domain-like"/>
    <property type="match status" value="1"/>
</dbReference>
<dbReference type="OrthoDB" id="114741at2"/>
<name>A0A1Q8Q6S6_9BACI</name>
<proteinExistence type="predicted"/>
<dbReference type="Pfam" id="PF00392">
    <property type="entry name" value="GntR"/>
    <property type="match status" value="1"/>
</dbReference>
<protein>
    <recommendedName>
        <fullName evidence="4">HTH gntR-type domain-containing protein</fullName>
    </recommendedName>
</protein>
<comment type="caution">
    <text evidence="5">The sequence shown here is derived from an EMBL/GenBank/DDBJ whole genome shotgun (WGS) entry which is preliminary data.</text>
</comment>
<gene>
    <name evidence="5" type="ORF">BTO30_06620</name>
</gene>
<dbReference type="GO" id="GO:0003677">
    <property type="term" value="F:DNA binding"/>
    <property type="evidence" value="ECO:0007669"/>
    <property type="project" value="UniProtKB-KW"/>
</dbReference>
<evidence type="ECO:0000256" key="3">
    <source>
        <dbReference type="ARBA" id="ARBA00023163"/>
    </source>
</evidence>
<dbReference type="Pfam" id="PF07729">
    <property type="entry name" value="FCD"/>
    <property type="match status" value="1"/>
</dbReference>
<dbReference type="InterPro" id="IPR036390">
    <property type="entry name" value="WH_DNA-bd_sf"/>
</dbReference>
<dbReference type="PANTHER" id="PTHR43537:SF5">
    <property type="entry name" value="UXU OPERON TRANSCRIPTIONAL REGULATOR"/>
    <property type="match status" value="1"/>
</dbReference>
<dbReference type="InterPro" id="IPR011711">
    <property type="entry name" value="GntR_C"/>
</dbReference>
<keyword evidence="6" id="KW-1185">Reference proteome</keyword>
<dbReference type="InterPro" id="IPR036388">
    <property type="entry name" value="WH-like_DNA-bd_sf"/>
</dbReference>
<dbReference type="Proteomes" id="UP000185568">
    <property type="component" value="Unassembled WGS sequence"/>
</dbReference>
<dbReference type="STRING" id="1714264.BTO30_06620"/>
<sequence>MNEIKKNEPLHSQVYQIVKTMIMEGEYQPGERLVETKLAEKLKVSRGTVREAFRMLTKDDLLVQHDSSLFVYNPAAQDILDIYECRKSLESLAATLAAKNITDKQLDQLQIIIKNSKEALKINNTQKLIQYNQQFHDIISLASQNKQLIQLFEVISAKVLYIRNCILRDRPESFEDLVNDHERIYVGMKERNPEKAAHEMRLHIQRSLEIANTALNEQHDQSEVTSK</sequence>
<evidence type="ECO:0000313" key="6">
    <source>
        <dbReference type="Proteomes" id="UP000185568"/>
    </source>
</evidence>
<evidence type="ECO:0000256" key="2">
    <source>
        <dbReference type="ARBA" id="ARBA00023125"/>
    </source>
</evidence>
<evidence type="ECO:0000259" key="4">
    <source>
        <dbReference type="PROSITE" id="PS50949"/>
    </source>
</evidence>
<dbReference type="InterPro" id="IPR000524">
    <property type="entry name" value="Tscrpt_reg_HTH_GntR"/>
</dbReference>
<dbReference type="CDD" id="cd07377">
    <property type="entry name" value="WHTH_GntR"/>
    <property type="match status" value="1"/>
</dbReference>
<reference evidence="5 6" key="1">
    <citation type="submission" date="2016-12" db="EMBL/GenBank/DDBJ databases">
        <title>Domibacillus antri genome sequencing.</title>
        <authorList>
            <person name="Verma A."/>
            <person name="Krishnamurthi S."/>
        </authorList>
    </citation>
    <scope>NUCLEOTIDE SEQUENCE [LARGE SCALE GENOMIC DNA]</scope>
    <source>
        <strain evidence="5 6">XD80</strain>
    </source>
</reference>
<dbReference type="PANTHER" id="PTHR43537">
    <property type="entry name" value="TRANSCRIPTIONAL REGULATOR, GNTR FAMILY"/>
    <property type="match status" value="1"/>
</dbReference>
<keyword evidence="3" id="KW-0804">Transcription</keyword>
<dbReference type="InterPro" id="IPR008920">
    <property type="entry name" value="TF_FadR/GntR_C"/>
</dbReference>
<dbReference type="PROSITE" id="PS50949">
    <property type="entry name" value="HTH_GNTR"/>
    <property type="match status" value="1"/>
</dbReference>
<dbReference type="EMBL" id="MSDU01000010">
    <property type="protein sequence ID" value="OLN23047.1"/>
    <property type="molecule type" value="Genomic_DNA"/>
</dbReference>
<dbReference type="Gene3D" id="1.10.10.10">
    <property type="entry name" value="Winged helix-like DNA-binding domain superfamily/Winged helix DNA-binding domain"/>
    <property type="match status" value="1"/>
</dbReference>
<dbReference type="SUPFAM" id="SSF48008">
    <property type="entry name" value="GntR ligand-binding domain-like"/>
    <property type="match status" value="1"/>
</dbReference>
<keyword evidence="2" id="KW-0238">DNA-binding</keyword>
<accession>A0A1Q8Q6S6</accession>
<dbReference type="RefSeq" id="WP_075397935.1">
    <property type="nucleotide sequence ID" value="NZ_MSDU01000010.1"/>
</dbReference>
<dbReference type="SMART" id="SM00345">
    <property type="entry name" value="HTH_GNTR"/>
    <property type="match status" value="1"/>
</dbReference>
<feature type="domain" description="HTH gntR-type" evidence="4">
    <location>
        <begin position="8"/>
        <end position="74"/>
    </location>
</feature>
<evidence type="ECO:0000256" key="1">
    <source>
        <dbReference type="ARBA" id="ARBA00023015"/>
    </source>
</evidence>
<dbReference type="GO" id="GO:0003700">
    <property type="term" value="F:DNA-binding transcription factor activity"/>
    <property type="evidence" value="ECO:0007669"/>
    <property type="project" value="InterPro"/>
</dbReference>
<dbReference type="SMART" id="SM00895">
    <property type="entry name" value="FCD"/>
    <property type="match status" value="1"/>
</dbReference>
<dbReference type="SUPFAM" id="SSF46785">
    <property type="entry name" value="Winged helix' DNA-binding domain"/>
    <property type="match status" value="1"/>
</dbReference>